<dbReference type="InterPro" id="IPR029016">
    <property type="entry name" value="GAF-like_dom_sf"/>
</dbReference>
<protein>
    <submittedName>
        <fullName evidence="5">HD-GYP domain-containing protein (C-di-GMP phosphodiesterase class II)/HAMP domain-containing protein</fullName>
    </submittedName>
</protein>
<keyword evidence="2" id="KW-0472">Membrane</keyword>
<dbReference type="SUPFAM" id="SSF103190">
    <property type="entry name" value="Sensory domain-like"/>
    <property type="match status" value="1"/>
</dbReference>
<dbReference type="EMBL" id="JACHFE010000004">
    <property type="protein sequence ID" value="MBB5321363.1"/>
    <property type="molecule type" value="Genomic_DNA"/>
</dbReference>
<dbReference type="Gene3D" id="1.10.3210.10">
    <property type="entry name" value="Hypothetical protein af1432"/>
    <property type="match status" value="2"/>
</dbReference>
<evidence type="ECO:0000259" key="3">
    <source>
        <dbReference type="PROSITE" id="PS50885"/>
    </source>
</evidence>
<proteinExistence type="predicted"/>
<dbReference type="RefSeq" id="WP_183702654.1">
    <property type="nucleotide sequence ID" value="NZ_JACHFE010000004.1"/>
</dbReference>
<dbReference type="GO" id="GO:0008081">
    <property type="term" value="F:phosphoric diester hydrolase activity"/>
    <property type="evidence" value="ECO:0007669"/>
    <property type="project" value="UniProtKB-ARBA"/>
</dbReference>
<dbReference type="Gene3D" id="3.30.450.20">
    <property type="entry name" value="PAS domain"/>
    <property type="match status" value="1"/>
</dbReference>
<gene>
    <name evidence="5" type="ORF">HNR38_001852</name>
</gene>
<dbReference type="PANTHER" id="PTHR43155">
    <property type="entry name" value="CYCLIC DI-GMP PHOSPHODIESTERASE PA4108-RELATED"/>
    <property type="match status" value="1"/>
</dbReference>
<dbReference type="PROSITE" id="PS51832">
    <property type="entry name" value="HD_GYP"/>
    <property type="match status" value="1"/>
</dbReference>
<dbReference type="SUPFAM" id="SSF109604">
    <property type="entry name" value="HD-domain/PDEase-like"/>
    <property type="match status" value="2"/>
</dbReference>
<dbReference type="Gene3D" id="6.10.340.10">
    <property type="match status" value="1"/>
</dbReference>
<evidence type="ECO:0000256" key="1">
    <source>
        <dbReference type="SAM" id="MobiDB-lite"/>
    </source>
</evidence>
<keyword evidence="2" id="KW-1133">Transmembrane helix</keyword>
<dbReference type="PROSITE" id="PS50885">
    <property type="entry name" value="HAMP"/>
    <property type="match status" value="1"/>
</dbReference>
<keyword evidence="2" id="KW-0812">Transmembrane</keyword>
<dbReference type="InterPro" id="IPR003660">
    <property type="entry name" value="HAMP_dom"/>
</dbReference>
<dbReference type="SUPFAM" id="SSF55781">
    <property type="entry name" value="GAF domain-like"/>
    <property type="match status" value="1"/>
</dbReference>
<dbReference type="CDD" id="cd18774">
    <property type="entry name" value="PDC2_HK_sensor"/>
    <property type="match status" value="1"/>
</dbReference>
<organism evidence="5 6">
    <name type="scientific">Marinobacter oulmenensis</name>
    <dbReference type="NCBI Taxonomy" id="643747"/>
    <lineage>
        <taxon>Bacteria</taxon>
        <taxon>Pseudomonadati</taxon>
        <taxon>Pseudomonadota</taxon>
        <taxon>Gammaproteobacteria</taxon>
        <taxon>Pseudomonadales</taxon>
        <taxon>Marinobacteraceae</taxon>
        <taxon>Marinobacter</taxon>
    </lineage>
</organism>
<dbReference type="InterPro" id="IPR037522">
    <property type="entry name" value="HD_GYP_dom"/>
</dbReference>
<reference evidence="5 6" key="1">
    <citation type="submission" date="2020-08" db="EMBL/GenBank/DDBJ databases">
        <title>Genomic Encyclopedia of Type Strains, Phase IV (KMG-IV): sequencing the most valuable type-strain genomes for metagenomic binning, comparative biology and taxonomic classification.</title>
        <authorList>
            <person name="Goeker M."/>
        </authorList>
    </citation>
    <scope>NUCLEOTIDE SEQUENCE [LARGE SCALE GENOMIC DNA]</scope>
    <source>
        <strain evidence="5 6">DSM 22359</strain>
    </source>
</reference>
<dbReference type="GO" id="GO:0007165">
    <property type="term" value="P:signal transduction"/>
    <property type="evidence" value="ECO:0007669"/>
    <property type="project" value="InterPro"/>
</dbReference>
<evidence type="ECO:0000259" key="4">
    <source>
        <dbReference type="PROSITE" id="PS51832"/>
    </source>
</evidence>
<keyword evidence="6" id="KW-1185">Reference proteome</keyword>
<dbReference type="CDD" id="cd00077">
    <property type="entry name" value="HDc"/>
    <property type="match status" value="1"/>
</dbReference>
<evidence type="ECO:0000313" key="5">
    <source>
        <dbReference type="EMBL" id="MBB5321363.1"/>
    </source>
</evidence>
<feature type="region of interest" description="Disordered" evidence="1">
    <location>
        <begin position="749"/>
        <end position="768"/>
    </location>
</feature>
<evidence type="ECO:0000256" key="2">
    <source>
        <dbReference type="SAM" id="Phobius"/>
    </source>
</evidence>
<feature type="transmembrane region" description="Helical" evidence="2">
    <location>
        <begin position="12"/>
        <end position="33"/>
    </location>
</feature>
<feature type="domain" description="HAMP" evidence="3">
    <location>
        <begin position="351"/>
        <end position="404"/>
    </location>
</feature>
<dbReference type="Gene3D" id="3.30.450.40">
    <property type="match status" value="1"/>
</dbReference>
<feature type="domain" description="HD-GYP" evidence="4">
    <location>
        <begin position="706"/>
        <end position="919"/>
    </location>
</feature>
<dbReference type="SMART" id="SM00471">
    <property type="entry name" value="HDc"/>
    <property type="match status" value="1"/>
</dbReference>
<dbReference type="Pfam" id="PF13487">
    <property type="entry name" value="HD_5"/>
    <property type="match status" value="1"/>
</dbReference>
<dbReference type="PANTHER" id="PTHR43155:SF2">
    <property type="entry name" value="CYCLIC DI-GMP PHOSPHODIESTERASE PA4108"/>
    <property type="match status" value="1"/>
</dbReference>
<evidence type="ECO:0000313" key="6">
    <source>
        <dbReference type="Proteomes" id="UP000591735"/>
    </source>
</evidence>
<sequence>MDFNRQSAQVSLAFLIAATITLGMVILTGVLLGQSFHGMEQARVTAARTTVHQLVISVNDRINSITQPPATALAVLRHGPLTKAQTLPDRLERLPVIADVLDSSEIVSAVYAGYDDGDFFLLRKITGDSSRRFPDVPEGSRYLLQSLVWKKGQPVGLWRFYDRQLRLLENRPLPDYNYDPRQRPWYQAANKIGGMQLSSPYVFFSTGETGLTLSWRAKNQPGTVLGIDVTMDDLDDQLADLNQTPGSRLAIINRQGDVLASSLAKESDNTILFRVLDKRDSGAVVQLESNGKDWYGFSAPLDALPNQQLYAVIGIPSDELLADVWSVLARQTLVAGLIALVLLVFGWFVSRQVGKPLEQLAERVSRLSRFRFDTRIRTDSRIREASRLSIALDDMAHTIESFQNIATALNRGQDLHQLLRDILSQLIRIVGQERGAIYLFSQHESQLKLAVAQELDCPTTITTVSAGMDDNGLIRELRRHVDGHPVFAVLRNRSRKLIGVLLIEMEKGEQTGLSNDLIVFVDKIAGSAAVAIETRELIESQQALLEGIIHLVANAIDAKSPYTGGHCERVPRLAQMLTDEAEKSREGLFRNFRMTEDERYEFHLAAWLHDCGKITTPEYVVDKAVKLETIHNRIHEIRTRFEVLHRDADIRYLTACLAGENEHLAADERQRRHRELQEQFAFLAKHNEGSERMPDDAAERIRQIGAQSWLRHFSDRLGLSEDERQAIAGQTEPSLPTPEPLLADRPEHRREWGNQKPPVQRDNPANRWGFDMEPPAHAYNRGELHNLTIRYGTLTPEERFRIQEHIVQTICMLDALPLPDHLTNVPRLAGTHHERMDGQGYPRRLPGEEMSIPERIMAVADVFEALTAVDRPYKRGKTLSEALGLMHDMVRRGHIDRSVFELFVRSGTYRRYAEQHLRPEQIDTVDESLFMQP</sequence>
<dbReference type="Proteomes" id="UP000591735">
    <property type="component" value="Unassembled WGS sequence"/>
</dbReference>
<accession>A0A840UAX4</accession>
<dbReference type="CDD" id="cd18773">
    <property type="entry name" value="PDC1_HK_sensor"/>
    <property type="match status" value="1"/>
</dbReference>
<dbReference type="GO" id="GO:0016020">
    <property type="term" value="C:membrane"/>
    <property type="evidence" value="ECO:0007669"/>
    <property type="project" value="InterPro"/>
</dbReference>
<name>A0A840UAX4_9GAMM</name>
<dbReference type="InterPro" id="IPR003607">
    <property type="entry name" value="HD/PDEase_dom"/>
</dbReference>
<dbReference type="AlphaFoldDB" id="A0A840UAX4"/>
<dbReference type="InterPro" id="IPR029151">
    <property type="entry name" value="Sensor-like_sf"/>
</dbReference>
<comment type="caution">
    <text evidence="5">The sequence shown here is derived from an EMBL/GenBank/DDBJ whole genome shotgun (WGS) entry which is preliminary data.</text>
</comment>